<comment type="caution">
    <text evidence="2">The sequence shown here is derived from an EMBL/GenBank/DDBJ whole genome shotgun (WGS) entry which is preliminary data.</text>
</comment>
<organism evidence="2 3">
    <name type="scientific">Gossypium davidsonii</name>
    <name type="common">Davidson's cotton</name>
    <name type="synonym">Gossypium klotzschianum subsp. davidsonii</name>
    <dbReference type="NCBI Taxonomy" id="34287"/>
    <lineage>
        <taxon>Eukaryota</taxon>
        <taxon>Viridiplantae</taxon>
        <taxon>Streptophyta</taxon>
        <taxon>Embryophyta</taxon>
        <taxon>Tracheophyta</taxon>
        <taxon>Spermatophyta</taxon>
        <taxon>Magnoliopsida</taxon>
        <taxon>eudicotyledons</taxon>
        <taxon>Gunneridae</taxon>
        <taxon>Pentapetalae</taxon>
        <taxon>rosids</taxon>
        <taxon>malvids</taxon>
        <taxon>Malvales</taxon>
        <taxon>Malvaceae</taxon>
        <taxon>Malvoideae</taxon>
        <taxon>Gossypium</taxon>
    </lineage>
</organism>
<feature type="non-terminal residue" evidence="2">
    <location>
        <position position="1"/>
    </location>
</feature>
<feature type="compositionally biased region" description="Low complexity" evidence="1">
    <location>
        <begin position="52"/>
        <end position="71"/>
    </location>
</feature>
<accession>A0A7J8TJ19</accession>
<sequence>MHQTDRVLRQFGFCQLIPLTPERRQQIRVERERWSPLNLMRRHDRTGPSTVPTQSPGPTPQATTPTPQPLQIMPGAY</sequence>
<evidence type="ECO:0000256" key="1">
    <source>
        <dbReference type="SAM" id="MobiDB-lite"/>
    </source>
</evidence>
<evidence type="ECO:0000313" key="2">
    <source>
        <dbReference type="EMBL" id="MBA0638121.1"/>
    </source>
</evidence>
<proteinExistence type="predicted"/>
<feature type="region of interest" description="Disordered" evidence="1">
    <location>
        <begin position="30"/>
        <end position="77"/>
    </location>
</feature>
<name>A0A7J8TJ19_GOSDV</name>
<evidence type="ECO:0000313" key="3">
    <source>
        <dbReference type="Proteomes" id="UP000593561"/>
    </source>
</evidence>
<reference evidence="2 3" key="1">
    <citation type="journal article" date="2019" name="Genome Biol. Evol.">
        <title>Insights into the evolution of the New World diploid cottons (Gossypium, subgenus Houzingenia) based on genome sequencing.</title>
        <authorList>
            <person name="Grover C.E."/>
            <person name="Arick M.A. 2nd"/>
            <person name="Thrash A."/>
            <person name="Conover J.L."/>
            <person name="Sanders W.S."/>
            <person name="Peterson D.G."/>
            <person name="Frelichowski J.E."/>
            <person name="Scheffler J.A."/>
            <person name="Scheffler B.E."/>
            <person name="Wendel J.F."/>
        </authorList>
    </citation>
    <scope>NUCLEOTIDE SEQUENCE [LARGE SCALE GENOMIC DNA]</scope>
    <source>
        <strain evidence="2">27</strain>
        <tissue evidence="2">Leaf</tissue>
    </source>
</reference>
<gene>
    <name evidence="2" type="ORF">Godav_022370</name>
</gene>
<dbReference type="AlphaFoldDB" id="A0A7J8TJ19"/>
<keyword evidence="3" id="KW-1185">Reference proteome</keyword>
<protein>
    <submittedName>
        <fullName evidence="2">Uncharacterized protein</fullName>
    </submittedName>
</protein>
<dbReference type="EMBL" id="JABFAC010249975">
    <property type="protein sequence ID" value="MBA0638121.1"/>
    <property type="molecule type" value="Genomic_DNA"/>
</dbReference>
<dbReference type="Proteomes" id="UP000593561">
    <property type="component" value="Unassembled WGS sequence"/>
</dbReference>